<protein>
    <submittedName>
        <fullName evidence="1">Uncharacterized protein</fullName>
    </submittedName>
</protein>
<evidence type="ECO:0000313" key="1">
    <source>
        <dbReference type="EMBL" id="OMO50290.1"/>
    </source>
</evidence>
<reference evidence="2" key="1">
    <citation type="submission" date="2013-09" db="EMBL/GenBank/DDBJ databases">
        <title>Corchorus olitorius genome sequencing.</title>
        <authorList>
            <person name="Alam M."/>
            <person name="Haque M.S."/>
            <person name="Islam M.S."/>
            <person name="Emdad E.M."/>
            <person name="Islam M.M."/>
            <person name="Ahmed B."/>
            <person name="Halim A."/>
            <person name="Hossen Q.M.M."/>
            <person name="Hossain M.Z."/>
            <person name="Ahmed R."/>
            <person name="Khan M.M."/>
            <person name="Islam R."/>
            <person name="Rashid M.M."/>
            <person name="Khan S.A."/>
            <person name="Rahman M.S."/>
            <person name="Alam M."/>
            <person name="Yahiya A.S."/>
            <person name="Khan M.S."/>
            <person name="Azam M.S."/>
            <person name="Haque T."/>
            <person name="Lashkar M.Z.H."/>
            <person name="Akhand A.I."/>
            <person name="Morshed G."/>
            <person name="Roy S."/>
            <person name="Uddin K.S."/>
            <person name="Rabeya T."/>
            <person name="Hossain A.S."/>
            <person name="Chowdhury A."/>
            <person name="Snigdha A.R."/>
            <person name="Mortoza M.S."/>
            <person name="Matin S.A."/>
            <person name="Hoque S.M.E."/>
            <person name="Islam M.K."/>
            <person name="Roy D.K."/>
            <person name="Haider R."/>
            <person name="Moosa M.M."/>
            <person name="Elias S.M."/>
            <person name="Hasan A.M."/>
            <person name="Jahan S."/>
            <person name="Shafiuddin M."/>
            <person name="Mahmood N."/>
            <person name="Shommy N.S."/>
        </authorList>
    </citation>
    <scope>NUCLEOTIDE SEQUENCE [LARGE SCALE GENOMIC DNA]</scope>
    <source>
        <strain evidence="2">cv. O-4</strain>
    </source>
</reference>
<organism evidence="1 2">
    <name type="scientific">Corchorus olitorius</name>
    <dbReference type="NCBI Taxonomy" id="93759"/>
    <lineage>
        <taxon>Eukaryota</taxon>
        <taxon>Viridiplantae</taxon>
        <taxon>Streptophyta</taxon>
        <taxon>Embryophyta</taxon>
        <taxon>Tracheophyta</taxon>
        <taxon>Spermatophyta</taxon>
        <taxon>Magnoliopsida</taxon>
        <taxon>eudicotyledons</taxon>
        <taxon>Gunneridae</taxon>
        <taxon>Pentapetalae</taxon>
        <taxon>rosids</taxon>
        <taxon>malvids</taxon>
        <taxon>Malvales</taxon>
        <taxon>Malvaceae</taxon>
        <taxon>Grewioideae</taxon>
        <taxon>Apeibeae</taxon>
        <taxon>Corchorus</taxon>
    </lineage>
</organism>
<dbReference type="AlphaFoldDB" id="A0A1R3FX36"/>
<gene>
    <name evidence="1" type="ORF">COLO4_38139</name>
</gene>
<comment type="caution">
    <text evidence="1">The sequence shown here is derived from an EMBL/GenBank/DDBJ whole genome shotgun (WGS) entry which is preliminary data.</text>
</comment>
<keyword evidence="2" id="KW-1185">Reference proteome</keyword>
<sequence>MAGPPHPIEIGFQALEDSGTSEIQLRKRKVSRLLHSAVVP</sequence>
<evidence type="ECO:0000313" key="2">
    <source>
        <dbReference type="Proteomes" id="UP000187203"/>
    </source>
</evidence>
<accession>A0A1R3FX36</accession>
<dbReference type="EMBL" id="AWUE01024605">
    <property type="protein sequence ID" value="OMO50290.1"/>
    <property type="molecule type" value="Genomic_DNA"/>
</dbReference>
<name>A0A1R3FX36_9ROSI</name>
<proteinExistence type="predicted"/>
<dbReference type="Proteomes" id="UP000187203">
    <property type="component" value="Unassembled WGS sequence"/>
</dbReference>